<evidence type="ECO:0000256" key="1">
    <source>
        <dbReference type="ARBA" id="ARBA00023015"/>
    </source>
</evidence>
<accession>A0AA42WEL2</accession>
<dbReference type="InterPro" id="IPR032623">
    <property type="entry name" value="FecR_N"/>
</dbReference>
<dbReference type="PROSITE" id="PS51516">
    <property type="entry name" value="SOX_C"/>
    <property type="match status" value="1"/>
</dbReference>
<dbReference type="RefSeq" id="WP_280028457.1">
    <property type="nucleotide sequence ID" value="NZ_CBDEUO010000006.1"/>
</dbReference>
<proteinExistence type="predicted"/>
<keyword evidence="3" id="KW-1133">Transmembrane helix</keyword>
<dbReference type="InterPro" id="IPR021934">
    <property type="entry name" value="Sox_C"/>
</dbReference>
<dbReference type="Gene3D" id="2.60.120.1440">
    <property type="match status" value="1"/>
</dbReference>
<dbReference type="PANTHER" id="PTHR30273:SF2">
    <property type="entry name" value="PROTEIN FECR"/>
    <property type="match status" value="1"/>
</dbReference>
<dbReference type="InterPro" id="IPR012373">
    <property type="entry name" value="Ferrdict_sens_TM"/>
</dbReference>
<protein>
    <submittedName>
        <fullName evidence="5">FecR domain-containing protein</fullName>
    </submittedName>
</protein>
<sequence>MTDPIDPDTLTDPRDAAAFWFARVHSEQMSQAERQQFDAWLRADPAHDLEYRRARGIWNASSQLGEDRLRALLQEAPAAARRPRAVSSRRRVMAGVAVACTAAVVAAVVLPPWIAGDPGYSAQYATQPGQRQHVSLPDASVVDLNTATTLSVALYDDRRVVALAAGEATFSVTPDASRPFYVEAGGATVRVTGTRFNVRRDGDAVRVAVEAGTVAVEAGHWWNRSQVLLSAGQGTRTVEEGRLSPSETWDVPNLLAWHAGRAVFRDVPLADAVAEMNRYGHAPIRVSGADVAAMRVSGVFSVDNPRAFLDLLPAIAPVRVQAGPDGSSLIVRR</sequence>
<keyword evidence="1" id="KW-0805">Transcription regulation</keyword>
<feature type="domain" description="Sox C-terminal" evidence="4">
    <location>
        <begin position="1"/>
        <end position="87"/>
    </location>
</feature>
<dbReference type="PANTHER" id="PTHR30273">
    <property type="entry name" value="PERIPLASMIC SIGNAL SENSOR AND SIGMA FACTOR ACTIVATOR FECR-RELATED"/>
    <property type="match status" value="1"/>
</dbReference>
<dbReference type="PIRSF" id="PIRSF018266">
    <property type="entry name" value="FecR"/>
    <property type="match status" value="1"/>
</dbReference>
<dbReference type="Pfam" id="PF04773">
    <property type="entry name" value="FecR"/>
    <property type="match status" value="1"/>
</dbReference>
<evidence type="ECO:0000256" key="3">
    <source>
        <dbReference type="SAM" id="Phobius"/>
    </source>
</evidence>
<dbReference type="Pfam" id="PF16220">
    <property type="entry name" value="DUF4880"/>
    <property type="match status" value="1"/>
</dbReference>
<dbReference type="Proteomes" id="UP001161276">
    <property type="component" value="Unassembled WGS sequence"/>
</dbReference>
<evidence type="ECO:0000259" key="4">
    <source>
        <dbReference type="PROSITE" id="PS51516"/>
    </source>
</evidence>
<keyword evidence="3" id="KW-0472">Membrane</keyword>
<name>A0AA42WEL2_9BURK</name>
<reference evidence="5" key="1">
    <citation type="submission" date="2022-09" db="EMBL/GenBank/DDBJ databases">
        <title>Intensive care unit water sources are persistently colonized with multi-drug resistant bacteria and are the site of extensive horizontal gene transfer of antibiotic resistance genes.</title>
        <authorList>
            <person name="Diorio-Toth L."/>
        </authorList>
    </citation>
    <scope>NUCLEOTIDE SEQUENCE</scope>
    <source>
        <strain evidence="5">GD03676</strain>
    </source>
</reference>
<keyword evidence="2" id="KW-0804">Transcription</keyword>
<evidence type="ECO:0000256" key="2">
    <source>
        <dbReference type="ARBA" id="ARBA00023163"/>
    </source>
</evidence>
<evidence type="ECO:0000313" key="6">
    <source>
        <dbReference type="Proteomes" id="UP001161276"/>
    </source>
</evidence>
<dbReference type="GO" id="GO:0016989">
    <property type="term" value="F:sigma factor antagonist activity"/>
    <property type="evidence" value="ECO:0007669"/>
    <property type="project" value="TreeGrafter"/>
</dbReference>
<gene>
    <name evidence="5" type="ORF">N5K24_21540</name>
</gene>
<evidence type="ECO:0000313" key="5">
    <source>
        <dbReference type="EMBL" id="MDH2053003.1"/>
    </source>
</evidence>
<organism evidence="5 6">
    <name type="scientific">Achromobacter marplatensis</name>
    <dbReference type="NCBI Taxonomy" id="470868"/>
    <lineage>
        <taxon>Bacteria</taxon>
        <taxon>Pseudomonadati</taxon>
        <taxon>Pseudomonadota</taxon>
        <taxon>Betaproteobacteria</taxon>
        <taxon>Burkholderiales</taxon>
        <taxon>Alcaligenaceae</taxon>
        <taxon>Achromobacter</taxon>
    </lineage>
</organism>
<comment type="caution">
    <text evidence="5">The sequence shown here is derived from an EMBL/GenBank/DDBJ whole genome shotgun (WGS) entry which is preliminary data.</text>
</comment>
<feature type="transmembrane region" description="Helical" evidence="3">
    <location>
        <begin position="92"/>
        <end position="114"/>
    </location>
</feature>
<dbReference type="EMBL" id="JAOCKG010000010">
    <property type="protein sequence ID" value="MDH2053003.1"/>
    <property type="molecule type" value="Genomic_DNA"/>
</dbReference>
<dbReference type="AlphaFoldDB" id="A0AA42WEL2"/>
<dbReference type="InterPro" id="IPR006860">
    <property type="entry name" value="FecR"/>
</dbReference>
<keyword evidence="3" id="KW-0812">Transmembrane</keyword>